<evidence type="ECO:0000313" key="1">
    <source>
        <dbReference type="EMBL" id="KKT90119.1"/>
    </source>
</evidence>
<name>A0A0G1P188_9BACT</name>
<reference evidence="1 2" key="1">
    <citation type="journal article" date="2015" name="Nature">
        <title>rRNA introns, odd ribosomes, and small enigmatic genomes across a large radiation of phyla.</title>
        <authorList>
            <person name="Brown C.T."/>
            <person name="Hug L.A."/>
            <person name="Thomas B.C."/>
            <person name="Sharon I."/>
            <person name="Castelle C.J."/>
            <person name="Singh A."/>
            <person name="Wilkins M.J."/>
            <person name="Williams K.H."/>
            <person name="Banfield J.F."/>
        </authorList>
    </citation>
    <scope>NUCLEOTIDE SEQUENCE [LARGE SCALE GENOMIC DNA]</scope>
</reference>
<protein>
    <submittedName>
        <fullName evidence="1">Uncharacterized protein</fullName>
    </submittedName>
</protein>
<proteinExistence type="predicted"/>
<evidence type="ECO:0000313" key="2">
    <source>
        <dbReference type="Proteomes" id="UP000034368"/>
    </source>
</evidence>
<accession>A0A0G1P188</accession>
<dbReference type="AlphaFoldDB" id="A0A0G1P188"/>
<gene>
    <name evidence="1" type="ORF">UW90_C0006G0019</name>
</gene>
<dbReference type="EMBL" id="LCKD01000006">
    <property type="protein sequence ID" value="KKT90119.1"/>
    <property type="molecule type" value="Genomic_DNA"/>
</dbReference>
<sequence length="238" mass="27025">MALDLNRIIAGIADGVFVSEGRVLDMNDFKALVTSKPDEVYKSLLEFFAEDVDYSLDSFISNLATLILCLNHLLEIAKRIKPEEVEKTKKKLRSENLEKAREIAKKLVSNNTPKTPKAGTVSAPSKKPPVSPEELFICVRVLKAIFYNDEMPPKPVINLSKSRLLAKTDIAPESIESHVRRALEILVNLWNKRDSSDKTERLFLRLVEHIRNNHQQIEPTRVVNYLKTHDKSSDPVNV</sequence>
<dbReference type="Proteomes" id="UP000034368">
    <property type="component" value="Unassembled WGS sequence"/>
</dbReference>
<comment type="caution">
    <text evidence="1">The sequence shown here is derived from an EMBL/GenBank/DDBJ whole genome shotgun (WGS) entry which is preliminary data.</text>
</comment>
<organism evidence="1 2">
    <name type="scientific">Candidatus Yanofskybacteria bacterium GW2011_GWB1_45_11</name>
    <dbReference type="NCBI Taxonomy" id="1619026"/>
    <lineage>
        <taxon>Bacteria</taxon>
        <taxon>Candidatus Yanofskyibacteriota</taxon>
    </lineage>
</organism>